<evidence type="ECO:0000313" key="2">
    <source>
        <dbReference type="Proteomes" id="UP001158576"/>
    </source>
</evidence>
<evidence type="ECO:0000313" key="1">
    <source>
        <dbReference type="EMBL" id="CAG5111977.1"/>
    </source>
</evidence>
<name>A0ABN7T9C9_OIKDI</name>
<dbReference type="Proteomes" id="UP001158576">
    <property type="component" value="Chromosome 2"/>
</dbReference>
<gene>
    <name evidence="1" type="ORF">OKIOD_LOCUS15007</name>
</gene>
<organism evidence="1 2">
    <name type="scientific">Oikopleura dioica</name>
    <name type="common">Tunicate</name>
    <dbReference type="NCBI Taxonomy" id="34765"/>
    <lineage>
        <taxon>Eukaryota</taxon>
        <taxon>Metazoa</taxon>
        <taxon>Chordata</taxon>
        <taxon>Tunicata</taxon>
        <taxon>Appendicularia</taxon>
        <taxon>Copelata</taxon>
        <taxon>Oikopleuridae</taxon>
        <taxon>Oikopleura</taxon>
    </lineage>
</organism>
<sequence length="465" mass="52433">MFYELVPAYAKFQSFLQSGGEIFNDLSVIPWDCEEKARTFLAFDSKERFVGFGKAFHQLRPQGAQNLHLVGSNYFVIGVKIVPLDEEFMVIHEKSASFTALSHAVDTFIRFKWNAFAGEMSLKWSFPQLDLLNEGNLPQVQNSLSVEGFWKKFSSTRGKFTSLRIEIGGIADASLAQQASVKAQFKRRISRCLGPFQDLHQNGKLLCPAPANFSYNKADFPAETIKAWDKFLLTLKKAARASAYGETGRRWTGIQENFLLTSLAMWPEARHKIKATQKILQEELHLIGEDIGDAEAGIDEAVFVVASKQISWLSDMAKSQTEDAVAFLTSLIPGPRPDRLNELIKLEGVFRDLDSVLSSSLPRLEASKIPAVALLFEEDSAYPLVCTYKADCFSIINPNTKDACWLAVESGLTGTIGQIIEREDMEDRFFGFDLSERALIIKLVAKEKWPKEINWMTECSRKRRR</sequence>
<reference evidence="1 2" key="1">
    <citation type="submission" date="2021-04" db="EMBL/GenBank/DDBJ databases">
        <authorList>
            <person name="Bliznina A."/>
        </authorList>
    </citation>
    <scope>NUCLEOTIDE SEQUENCE [LARGE SCALE GENOMIC DNA]</scope>
</reference>
<proteinExistence type="predicted"/>
<dbReference type="EMBL" id="OU015567">
    <property type="protein sequence ID" value="CAG5111977.1"/>
    <property type="molecule type" value="Genomic_DNA"/>
</dbReference>
<protein>
    <submittedName>
        <fullName evidence="1">Oidioi.mRNA.OKI2018_I69.chr2.g6242.t1.cds</fullName>
    </submittedName>
</protein>
<accession>A0ABN7T9C9</accession>
<keyword evidence="2" id="KW-1185">Reference proteome</keyword>